<evidence type="ECO:0000313" key="3">
    <source>
        <dbReference type="Proteomes" id="UP000785679"/>
    </source>
</evidence>
<evidence type="ECO:0000313" key="2">
    <source>
        <dbReference type="EMBL" id="TNV84564.1"/>
    </source>
</evidence>
<name>A0A8J8P2F9_HALGN</name>
<proteinExistence type="predicted"/>
<gene>
    <name evidence="2" type="ORF">FGO68_gene10394</name>
</gene>
<dbReference type="Proteomes" id="UP000785679">
    <property type="component" value="Unassembled WGS sequence"/>
</dbReference>
<sequence>MTDEIEAGNDEKINYNMSNPPSKPSTASKDRLRSLSKTSNPLLSRPSTTHYHKRDTSHFSQSSLNKEQNNPYGAFFKGQQQKKMRIKKDLKQLREQRGGKAIDFSQAHYQEKLLPVSVTEANSTLRRQRTENDSGDYYRVQSSLYAMQSPRDEEESSQISHPEETSKFLFTGAQQNKSRNQSSSNLLLSNFKRQFVTEATAHRQRRLERLVQKQDQTETYTQKTTTVLAEQEDEESQVDSVKTKDTRYMVQQLLKVQSRLASRTEELEKRIARDSHRLNKQEDFELVTTKYVMVEHMKGVREN</sequence>
<feature type="compositionally biased region" description="Polar residues" evidence="1">
    <location>
        <begin position="15"/>
        <end position="27"/>
    </location>
</feature>
<dbReference type="EMBL" id="RRYP01002633">
    <property type="protein sequence ID" value="TNV84564.1"/>
    <property type="molecule type" value="Genomic_DNA"/>
</dbReference>
<evidence type="ECO:0000256" key="1">
    <source>
        <dbReference type="SAM" id="MobiDB-lite"/>
    </source>
</evidence>
<reference evidence="2" key="1">
    <citation type="submission" date="2019-06" db="EMBL/GenBank/DDBJ databases">
        <authorList>
            <person name="Zheng W."/>
        </authorList>
    </citation>
    <scope>NUCLEOTIDE SEQUENCE</scope>
    <source>
        <strain evidence="2">QDHG01</strain>
    </source>
</reference>
<keyword evidence="3" id="KW-1185">Reference proteome</keyword>
<dbReference type="AlphaFoldDB" id="A0A8J8P2F9"/>
<accession>A0A8J8P2F9</accession>
<organism evidence="2 3">
    <name type="scientific">Halteria grandinella</name>
    <dbReference type="NCBI Taxonomy" id="5974"/>
    <lineage>
        <taxon>Eukaryota</taxon>
        <taxon>Sar</taxon>
        <taxon>Alveolata</taxon>
        <taxon>Ciliophora</taxon>
        <taxon>Intramacronucleata</taxon>
        <taxon>Spirotrichea</taxon>
        <taxon>Stichotrichia</taxon>
        <taxon>Sporadotrichida</taxon>
        <taxon>Halteriidae</taxon>
        <taxon>Halteria</taxon>
    </lineage>
</organism>
<feature type="compositionally biased region" description="Polar residues" evidence="1">
    <location>
        <begin position="58"/>
        <end position="71"/>
    </location>
</feature>
<feature type="compositionally biased region" description="Polar residues" evidence="1">
    <location>
        <begin position="35"/>
        <end position="49"/>
    </location>
</feature>
<protein>
    <submittedName>
        <fullName evidence="2">Uncharacterized protein</fullName>
    </submittedName>
</protein>
<feature type="region of interest" description="Disordered" evidence="1">
    <location>
        <begin position="1"/>
        <end position="83"/>
    </location>
</feature>
<comment type="caution">
    <text evidence="2">The sequence shown here is derived from an EMBL/GenBank/DDBJ whole genome shotgun (WGS) entry which is preliminary data.</text>
</comment>